<dbReference type="Proteomes" id="UP000267251">
    <property type="component" value="Unassembled WGS sequence"/>
</dbReference>
<evidence type="ECO:0000313" key="2">
    <source>
        <dbReference type="EMBL" id="RKP11224.1"/>
    </source>
</evidence>
<dbReference type="EMBL" id="KZ989094">
    <property type="protein sequence ID" value="RKP11224.1"/>
    <property type="molecule type" value="Genomic_DNA"/>
</dbReference>
<evidence type="ECO:0000313" key="3">
    <source>
        <dbReference type="Proteomes" id="UP000267251"/>
    </source>
</evidence>
<dbReference type="Gene3D" id="3.30.450.60">
    <property type="match status" value="1"/>
</dbReference>
<sequence length="142" mass="16176">MLRSFHVLIGSSKRPLLEKYWVEREDHQEEEEEGGGDKRDLGGILPGLTPVDSFLELYEAASNNTGPGSSQTRPDTILNSGRQTFVHFSREGLLYVAEVRKEASPLVVFELLYSVYHVFVEYFEEVTEVALKDNFVTAYMVR</sequence>
<protein>
    <recommendedName>
        <fullName evidence="4">AP complex mu/sigma subunit domain-containing protein</fullName>
    </recommendedName>
</protein>
<name>A0A4P9XY14_9FUNG</name>
<gene>
    <name evidence="2" type="ORF">BJ684DRAFT_22227</name>
</gene>
<dbReference type="AlphaFoldDB" id="A0A4P9XY14"/>
<accession>A0A4P9XY14</accession>
<reference evidence="3" key="1">
    <citation type="journal article" date="2018" name="Nat. Microbiol.">
        <title>Leveraging single-cell genomics to expand the fungal tree of life.</title>
        <authorList>
            <person name="Ahrendt S.R."/>
            <person name="Quandt C.A."/>
            <person name="Ciobanu D."/>
            <person name="Clum A."/>
            <person name="Salamov A."/>
            <person name="Andreopoulos B."/>
            <person name="Cheng J.F."/>
            <person name="Woyke T."/>
            <person name="Pelin A."/>
            <person name="Henrissat B."/>
            <person name="Reynolds N.K."/>
            <person name="Benny G.L."/>
            <person name="Smith M.E."/>
            <person name="James T.Y."/>
            <person name="Grigoriev I.V."/>
        </authorList>
    </citation>
    <scope>NUCLEOTIDE SEQUENCE [LARGE SCALE GENOMIC DNA]</scope>
</reference>
<organism evidence="2 3">
    <name type="scientific">Piptocephalis cylindrospora</name>
    <dbReference type="NCBI Taxonomy" id="1907219"/>
    <lineage>
        <taxon>Eukaryota</taxon>
        <taxon>Fungi</taxon>
        <taxon>Fungi incertae sedis</taxon>
        <taxon>Zoopagomycota</taxon>
        <taxon>Zoopagomycotina</taxon>
        <taxon>Zoopagomycetes</taxon>
        <taxon>Zoopagales</taxon>
        <taxon>Piptocephalidaceae</taxon>
        <taxon>Piptocephalis</taxon>
    </lineage>
</organism>
<keyword evidence="3" id="KW-1185">Reference proteome</keyword>
<feature type="region of interest" description="Disordered" evidence="1">
    <location>
        <begin position="25"/>
        <end position="44"/>
    </location>
</feature>
<proteinExistence type="predicted"/>
<dbReference type="SUPFAM" id="SSF64356">
    <property type="entry name" value="SNARE-like"/>
    <property type="match status" value="1"/>
</dbReference>
<evidence type="ECO:0000256" key="1">
    <source>
        <dbReference type="SAM" id="MobiDB-lite"/>
    </source>
</evidence>
<dbReference type="InterPro" id="IPR011012">
    <property type="entry name" value="Longin-like_dom_sf"/>
</dbReference>
<evidence type="ECO:0008006" key="4">
    <source>
        <dbReference type="Google" id="ProtNLM"/>
    </source>
</evidence>